<reference evidence="5 6" key="1">
    <citation type="journal article" date="2019" name="Nat. Microbiol.">
        <title>Mediterranean grassland soil C-N compound turnover is dependent on rainfall and depth, and is mediated by genomically divergent microorganisms.</title>
        <authorList>
            <person name="Diamond S."/>
            <person name="Andeer P.F."/>
            <person name="Li Z."/>
            <person name="Crits-Christoph A."/>
            <person name="Burstein D."/>
            <person name="Anantharaman K."/>
            <person name="Lane K.R."/>
            <person name="Thomas B.C."/>
            <person name="Pan C."/>
            <person name="Northen T.R."/>
            <person name="Banfield J.F."/>
        </authorList>
    </citation>
    <scope>NUCLEOTIDE SEQUENCE [LARGE SCALE GENOMIC DNA]</scope>
    <source>
        <strain evidence="5">NP_2</strain>
    </source>
</reference>
<dbReference type="SMART" id="SM00382">
    <property type="entry name" value="AAA"/>
    <property type="match status" value="1"/>
</dbReference>
<dbReference type="PROSITE" id="PS50893">
    <property type="entry name" value="ABC_TRANSPORTER_2"/>
    <property type="match status" value="1"/>
</dbReference>
<dbReference type="GO" id="GO:0015808">
    <property type="term" value="P:L-alanine transport"/>
    <property type="evidence" value="ECO:0007669"/>
    <property type="project" value="TreeGrafter"/>
</dbReference>
<dbReference type="GO" id="GO:0016887">
    <property type="term" value="F:ATP hydrolysis activity"/>
    <property type="evidence" value="ECO:0007669"/>
    <property type="project" value="InterPro"/>
</dbReference>
<keyword evidence="3 5" id="KW-0067">ATP-binding</keyword>
<evidence type="ECO:0000256" key="2">
    <source>
        <dbReference type="ARBA" id="ARBA00022741"/>
    </source>
</evidence>
<dbReference type="PANTHER" id="PTHR45772:SF7">
    <property type="entry name" value="AMINO ACID ABC TRANSPORTER ATP-BINDING PROTEIN"/>
    <property type="match status" value="1"/>
</dbReference>
<dbReference type="AlphaFoldDB" id="A0A537LLD4"/>
<evidence type="ECO:0000259" key="4">
    <source>
        <dbReference type="PROSITE" id="PS50893"/>
    </source>
</evidence>
<evidence type="ECO:0000313" key="6">
    <source>
        <dbReference type="Proteomes" id="UP000318661"/>
    </source>
</evidence>
<proteinExistence type="predicted"/>
<dbReference type="InterPro" id="IPR027417">
    <property type="entry name" value="P-loop_NTPase"/>
</dbReference>
<evidence type="ECO:0000256" key="1">
    <source>
        <dbReference type="ARBA" id="ARBA00022448"/>
    </source>
</evidence>
<evidence type="ECO:0000256" key="3">
    <source>
        <dbReference type="ARBA" id="ARBA00022840"/>
    </source>
</evidence>
<keyword evidence="2" id="KW-0547">Nucleotide-binding</keyword>
<dbReference type="GO" id="GO:0005886">
    <property type="term" value="C:plasma membrane"/>
    <property type="evidence" value="ECO:0007669"/>
    <property type="project" value="TreeGrafter"/>
</dbReference>
<dbReference type="GO" id="GO:1903805">
    <property type="term" value="P:L-valine import across plasma membrane"/>
    <property type="evidence" value="ECO:0007669"/>
    <property type="project" value="TreeGrafter"/>
</dbReference>
<evidence type="ECO:0000313" key="5">
    <source>
        <dbReference type="EMBL" id="TMJ08811.1"/>
    </source>
</evidence>
<dbReference type="InterPro" id="IPR032823">
    <property type="entry name" value="BCA_ABC_TP_C"/>
</dbReference>
<dbReference type="GO" id="GO:0042941">
    <property type="term" value="P:D-alanine transmembrane transport"/>
    <property type="evidence" value="ECO:0007669"/>
    <property type="project" value="TreeGrafter"/>
</dbReference>
<dbReference type="GO" id="GO:0015188">
    <property type="term" value="F:L-isoleucine transmembrane transporter activity"/>
    <property type="evidence" value="ECO:0007669"/>
    <property type="project" value="TreeGrafter"/>
</dbReference>
<dbReference type="PANTHER" id="PTHR45772">
    <property type="entry name" value="CONSERVED COMPONENT OF ABC TRANSPORTER FOR NATURAL AMINO ACIDS-RELATED"/>
    <property type="match status" value="1"/>
</dbReference>
<dbReference type="GO" id="GO:0005304">
    <property type="term" value="F:L-valine transmembrane transporter activity"/>
    <property type="evidence" value="ECO:0007669"/>
    <property type="project" value="TreeGrafter"/>
</dbReference>
<dbReference type="GO" id="GO:1903806">
    <property type="term" value="P:L-isoleucine import across plasma membrane"/>
    <property type="evidence" value="ECO:0007669"/>
    <property type="project" value="TreeGrafter"/>
</dbReference>
<name>A0A537LLD4_9BACT</name>
<dbReference type="Pfam" id="PF12399">
    <property type="entry name" value="BCA_ABC_TP_C"/>
    <property type="match status" value="1"/>
</dbReference>
<comment type="caution">
    <text evidence="5">The sequence shown here is derived from an EMBL/GenBank/DDBJ whole genome shotgun (WGS) entry which is preliminary data.</text>
</comment>
<dbReference type="EMBL" id="VBAJ01000080">
    <property type="protein sequence ID" value="TMJ08811.1"/>
    <property type="molecule type" value="Genomic_DNA"/>
</dbReference>
<dbReference type="Gene3D" id="3.40.50.300">
    <property type="entry name" value="P-loop containing nucleotide triphosphate hydrolases"/>
    <property type="match status" value="1"/>
</dbReference>
<dbReference type="InterPro" id="IPR003439">
    <property type="entry name" value="ABC_transporter-like_ATP-bd"/>
</dbReference>
<protein>
    <submittedName>
        <fullName evidence="5">ABC transporter ATP-binding protein</fullName>
    </submittedName>
</protein>
<dbReference type="Proteomes" id="UP000318661">
    <property type="component" value="Unassembled WGS sequence"/>
</dbReference>
<dbReference type="GO" id="GO:0015192">
    <property type="term" value="F:L-phenylalanine transmembrane transporter activity"/>
    <property type="evidence" value="ECO:0007669"/>
    <property type="project" value="TreeGrafter"/>
</dbReference>
<dbReference type="CDD" id="cd03219">
    <property type="entry name" value="ABC_Mj1267_LivG_branched"/>
    <property type="match status" value="1"/>
</dbReference>
<dbReference type="InterPro" id="IPR003593">
    <property type="entry name" value="AAA+_ATPase"/>
</dbReference>
<accession>A0A537LLD4</accession>
<sequence length="249" mass="26706">MSGDRQGLLQLEGLTKAFGGLLAVSRVSFDVAEGEILGLLGPNGSGKTTLLNLVAGALRADEGRVRLAGRDITCLPASVRTRLGIARTFQLVRPLSKLSALDNVLVARLYGRDAPGFTAARRESLQLLDVVGIRGKADAPAAHLTLMERKRVEIARALATQPRVLLLDEPLAGLNPTEVDAALNIFRRIRDSGITVVLVEHNVRAVRALCHRIIVLNYGQNVVQGAPDDVLARPEVIEAYLGKASADFQ</sequence>
<gene>
    <name evidence="5" type="ORF">E6G99_03800</name>
</gene>
<keyword evidence="1" id="KW-0813">Transport</keyword>
<dbReference type="GO" id="GO:0005524">
    <property type="term" value="F:ATP binding"/>
    <property type="evidence" value="ECO:0007669"/>
    <property type="project" value="UniProtKB-KW"/>
</dbReference>
<feature type="domain" description="ABC transporter" evidence="4">
    <location>
        <begin position="9"/>
        <end position="243"/>
    </location>
</feature>
<organism evidence="5 6">
    <name type="scientific">Candidatus Segetimicrobium genomatis</name>
    <dbReference type="NCBI Taxonomy" id="2569760"/>
    <lineage>
        <taxon>Bacteria</taxon>
        <taxon>Bacillati</taxon>
        <taxon>Candidatus Sysuimicrobiota</taxon>
        <taxon>Candidatus Sysuimicrobiia</taxon>
        <taxon>Candidatus Sysuimicrobiales</taxon>
        <taxon>Candidatus Segetimicrobiaceae</taxon>
        <taxon>Candidatus Segetimicrobium</taxon>
    </lineage>
</organism>
<dbReference type="Pfam" id="PF00005">
    <property type="entry name" value="ABC_tran"/>
    <property type="match status" value="1"/>
</dbReference>
<dbReference type="InterPro" id="IPR051120">
    <property type="entry name" value="ABC_AA/LPS_Transport"/>
</dbReference>
<dbReference type="SUPFAM" id="SSF52540">
    <property type="entry name" value="P-loop containing nucleoside triphosphate hydrolases"/>
    <property type="match status" value="1"/>
</dbReference>